<evidence type="ECO:0000259" key="5">
    <source>
        <dbReference type="Pfam" id="PF22780"/>
    </source>
</evidence>
<evidence type="ECO:0000256" key="2">
    <source>
        <dbReference type="ARBA" id="ARBA00022630"/>
    </source>
</evidence>
<name>A0ABW1EBN1_9BACT</name>
<reference evidence="7" key="1">
    <citation type="journal article" date="2019" name="Int. J. Syst. Evol. Microbiol.">
        <title>The Global Catalogue of Microorganisms (GCM) 10K type strain sequencing project: providing services to taxonomists for standard genome sequencing and annotation.</title>
        <authorList>
            <consortium name="The Broad Institute Genomics Platform"/>
            <consortium name="The Broad Institute Genome Sequencing Center for Infectious Disease"/>
            <person name="Wu L."/>
            <person name="Ma J."/>
        </authorList>
    </citation>
    <scope>NUCLEOTIDE SEQUENCE [LARGE SCALE GENOMIC DNA]</scope>
    <source>
        <strain evidence="7">JCM 4087</strain>
    </source>
</reference>
<dbReference type="EMBL" id="JBHSPH010000001">
    <property type="protein sequence ID" value="MFC5861468.1"/>
    <property type="molecule type" value="Genomic_DNA"/>
</dbReference>
<keyword evidence="3" id="KW-0274">FAD</keyword>
<dbReference type="PANTHER" id="PTHR42887">
    <property type="entry name" value="OS12G0638800 PROTEIN"/>
    <property type="match status" value="1"/>
</dbReference>
<dbReference type="SUPFAM" id="SSF51905">
    <property type="entry name" value="FAD/NAD(P)-binding domain"/>
    <property type="match status" value="1"/>
</dbReference>
<dbReference type="PANTHER" id="PTHR42887:SF2">
    <property type="entry name" value="OS12G0638800 PROTEIN"/>
    <property type="match status" value="1"/>
</dbReference>
<dbReference type="NCBIfam" id="TIGR00275">
    <property type="entry name" value="aminoacetone oxidase family FAD-binding enzyme"/>
    <property type="match status" value="1"/>
</dbReference>
<proteinExistence type="predicted"/>
<feature type="domain" description="RsdA/BaiN/AoA(So)-like insert" evidence="5">
    <location>
        <begin position="189"/>
        <end position="345"/>
    </location>
</feature>
<accession>A0ABW1EBN1</accession>
<dbReference type="Gene3D" id="2.40.30.10">
    <property type="entry name" value="Translation factors"/>
    <property type="match status" value="1"/>
</dbReference>
<feature type="domain" description="RsdA/BaiN/AoA(So)-like Rossmann fold-like" evidence="4">
    <location>
        <begin position="4"/>
        <end position="398"/>
    </location>
</feature>
<dbReference type="InterPro" id="IPR023166">
    <property type="entry name" value="BaiN-like_dom_sf"/>
</dbReference>
<dbReference type="Gene3D" id="3.50.50.60">
    <property type="entry name" value="FAD/NAD(P)-binding domain"/>
    <property type="match status" value="1"/>
</dbReference>
<dbReference type="Pfam" id="PF03486">
    <property type="entry name" value="HI0933_like"/>
    <property type="match status" value="1"/>
</dbReference>
<sequence length="400" mass="43490">MKYDTIILGAGAAGLFCAATAAQRNRRVAVLEHGPLPGRKILISGGGRCNFTNLNTSPDRFLSQNPHFAKSALALYTPHHFLELVHRYNIPWHEKTLGQLFCDHSAHAILDMLLAECSRSAPPVDLIYDAHSIRVEHDSSGFRIECAKGHFTSETLVIATGGLSIPTLGATSFGYDLARQFGLNIIPPRPVLVPLTLGGNETSWTGLSGVSTTVRASTPGCKTTFIEKALFTHRGLSGPAILQISSYWKPGESILLDFAPDLPKNKRLLDQLFTGRRDQPALQKALRDYLPTRLADHIANQFSDAISIKGQIKGWTNPALEARERSLRKWAFHPSGTEGFQKAEVTAGGIDTAALNSRTMEAKSVHGLFFIGEVVDVTGHLGGYNFQWAWASAVAAARSV</sequence>
<evidence type="ECO:0000256" key="3">
    <source>
        <dbReference type="ARBA" id="ARBA00022827"/>
    </source>
</evidence>
<evidence type="ECO:0000313" key="7">
    <source>
        <dbReference type="Proteomes" id="UP001596091"/>
    </source>
</evidence>
<keyword evidence="2" id="KW-0285">Flavoprotein</keyword>
<evidence type="ECO:0000313" key="6">
    <source>
        <dbReference type="EMBL" id="MFC5861468.1"/>
    </source>
</evidence>
<dbReference type="InterPro" id="IPR057661">
    <property type="entry name" value="RsdA/BaiN/AoA(So)_Rossmann"/>
</dbReference>
<keyword evidence="7" id="KW-1185">Reference proteome</keyword>
<dbReference type="PRINTS" id="PR00411">
    <property type="entry name" value="PNDRDTASEI"/>
</dbReference>
<evidence type="ECO:0000256" key="1">
    <source>
        <dbReference type="ARBA" id="ARBA00001974"/>
    </source>
</evidence>
<protein>
    <submittedName>
        <fullName evidence="6">NAD(P)/FAD-dependent oxidoreductase</fullName>
    </submittedName>
</protein>
<comment type="caution">
    <text evidence="6">The sequence shown here is derived from an EMBL/GenBank/DDBJ whole genome shotgun (WGS) entry which is preliminary data.</text>
</comment>
<dbReference type="InterPro" id="IPR004792">
    <property type="entry name" value="BaiN-like"/>
</dbReference>
<dbReference type="Gene3D" id="1.10.8.260">
    <property type="entry name" value="HI0933 insert domain-like"/>
    <property type="match status" value="1"/>
</dbReference>
<dbReference type="SUPFAM" id="SSF160996">
    <property type="entry name" value="HI0933 insert domain-like"/>
    <property type="match status" value="1"/>
</dbReference>
<organism evidence="6 7">
    <name type="scientific">Acidicapsa dinghuensis</name>
    <dbReference type="NCBI Taxonomy" id="2218256"/>
    <lineage>
        <taxon>Bacteria</taxon>
        <taxon>Pseudomonadati</taxon>
        <taxon>Acidobacteriota</taxon>
        <taxon>Terriglobia</taxon>
        <taxon>Terriglobales</taxon>
        <taxon>Acidobacteriaceae</taxon>
        <taxon>Acidicapsa</taxon>
    </lineage>
</organism>
<comment type="cofactor">
    <cofactor evidence="1">
        <name>FAD</name>
        <dbReference type="ChEBI" id="CHEBI:57692"/>
    </cofactor>
</comment>
<dbReference type="RefSeq" id="WP_263333631.1">
    <property type="nucleotide sequence ID" value="NZ_JAGSYH010000002.1"/>
</dbReference>
<dbReference type="PRINTS" id="PR00368">
    <property type="entry name" value="FADPNR"/>
</dbReference>
<dbReference type="Proteomes" id="UP001596091">
    <property type="component" value="Unassembled WGS sequence"/>
</dbReference>
<gene>
    <name evidence="6" type="ORF">ACFPT7_04125</name>
</gene>
<evidence type="ECO:0000259" key="4">
    <source>
        <dbReference type="Pfam" id="PF03486"/>
    </source>
</evidence>
<dbReference type="Pfam" id="PF22780">
    <property type="entry name" value="HI0933_like_1st"/>
    <property type="match status" value="1"/>
</dbReference>
<dbReference type="InterPro" id="IPR036188">
    <property type="entry name" value="FAD/NAD-bd_sf"/>
</dbReference>
<dbReference type="InterPro" id="IPR055178">
    <property type="entry name" value="RsdA/BaiN/AoA(So)-like_dom"/>
</dbReference>